<feature type="compositionally biased region" description="Pro residues" evidence="1">
    <location>
        <begin position="115"/>
        <end position="127"/>
    </location>
</feature>
<name>A0ABR3IR21_9AGAR</name>
<feature type="domain" description="Transcription activator GCR1-like" evidence="2">
    <location>
        <begin position="3"/>
        <end position="83"/>
    </location>
</feature>
<reference evidence="4" key="1">
    <citation type="submission" date="2024-06" db="EMBL/GenBank/DDBJ databases">
        <title>Multi-omics analyses provide insights into the biosynthesis of the anticancer antibiotic pleurotin in Hohenbuehelia grisea.</title>
        <authorList>
            <person name="Weaver J.A."/>
            <person name="Alberti F."/>
        </authorList>
    </citation>
    <scope>NUCLEOTIDE SEQUENCE [LARGE SCALE GENOMIC DNA]</scope>
    <source>
        <strain evidence="4">T-177</strain>
    </source>
</reference>
<feature type="compositionally biased region" description="Low complexity" evidence="1">
    <location>
        <begin position="128"/>
        <end position="144"/>
    </location>
</feature>
<feature type="region of interest" description="Disordered" evidence="1">
    <location>
        <begin position="103"/>
        <end position="165"/>
    </location>
</feature>
<dbReference type="Proteomes" id="UP001556367">
    <property type="component" value="Unassembled WGS sequence"/>
</dbReference>
<dbReference type="EMBL" id="JASNQZ010000017">
    <property type="protein sequence ID" value="KAL0945716.1"/>
    <property type="molecule type" value="Genomic_DNA"/>
</dbReference>
<proteinExistence type="predicted"/>
<evidence type="ECO:0000313" key="4">
    <source>
        <dbReference type="Proteomes" id="UP001556367"/>
    </source>
</evidence>
<protein>
    <recommendedName>
        <fullName evidence="2">Transcription activator GCR1-like domain-containing protein</fullName>
    </recommendedName>
</protein>
<evidence type="ECO:0000259" key="2">
    <source>
        <dbReference type="Pfam" id="PF12550"/>
    </source>
</evidence>
<evidence type="ECO:0000256" key="1">
    <source>
        <dbReference type="SAM" id="MobiDB-lite"/>
    </source>
</evidence>
<evidence type="ECO:0000313" key="3">
    <source>
        <dbReference type="EMBL" id="KAL0945716.1"/>
    </source>
</evidence>
<accession>A0ABR3IR21</accession>
<keyword evidence="4" id="KW-1185">Reference proteome</keyword>
<sequence length="165" mass="18155">MTIQDIWQCFNMGEATLNTNGEPTGMKPPLCLVEQYLKANWRKGPNERKAWERFREIPEFIDGAVTQRGRTPSEAVKELEMLRVEPGKHNLLGTSALVAKLKENRRQAAKNSSIPTPPSSSPPPTSPPHSSSAPTAPLTTSPSSINKRRAPAYGARPRAKRAKTS</sequence>
<gene>
    <name evidence="3" type="ORF">HGRIS_014863</name>
</gene>
<organism evidence="3 4">
    <name type="scientific">Hohenbuehelia grisea</name>
    <dbReference type="NCBI Taxonomy" id="104357"/>
    <lineage>
        <taxon>Eukaryota</taxon>
        <taxon>Fungi</taxon>
        <taxon>Dikarya</taxon>
        <taxon>Basidiomycota</taxon>
        <taxon>Agaricomycotina</taxon>
        <taxon>Agaricomycetes</taxon>
        <taxon>Agaricomycetidae</taxon>
        <taxon>Agaricales</taxon>
        <taxon>Pleurotineae</taxon>
        <taxon>Pleurotaceae</taxon>
        <taxon>Hohenbuehelia</taxon>
    </lineage>
</organism>
<dbReference type="InterPro" id="IPR022210">
    <property type="entry name" value="TF_GCR1-like"/>
</dbReference>
<comment type="caution">
    <text evidence="3">The sequence shown here is derived from an EMBL/GenBank/DDBJ whole genome shotgun (WGS) entry which is preliminary data.</text>
</comment>
<dbReference type="Pfam" id="PF12550">
    <property type="entry name" value="GCR1_C"/>
    <property type="match status" value="1"/>
</dbReference>